<feature type="transmembrane region" description="Helical" evidence="2">
    <location>
        <begin position="20"/>
        <end position="43"/>
    </location>
</feature>
<proteinExistence type="predicted"/>
<dbReference type="EMBL" id="CAJOBB010007708">
    <property type="protein sequence ID" value="CAF4192683.1"/>
    <property type="molecule type" value="Genomic_DNA"/>
</dbReference>
<reference evidence="3" key="1">
    <citation type="submission" date="2021-02" db="EMBL/GenBank/DDBJ databases">
        <authorList>
            <person name="Nowell W R."/>
        </authorList>
    </citation>
    <scope>NUCLEOTIDE SEQUENCE</scope>
</reference>
<keyword evidence="2" id="KW-0472">Membrane</keyword>
<gene>
    <name evidence="3" type="ORF">KXQ929_LOCUS39619</name>
</gene>
<keyword evidence="2" id="KW-0812">Transmembrane</keyword>
<evidence type="ECO:0000313" key="4">
    <source>
        <dbReference type="Proteomes" id="UP000663868"/>
    </source>
</evidence>
<feature type="region of interest" description="Disordered" evidence="1">
    <location>
        <begin position="71"/>
        <end position="98"/>
    </location>
</feature>
<evidence type="ECO:0000256" key="2">
    <source>
        <dbReference type="SAM" id="Phobius"/>
    </source>
</evidence>
<organism evidence="3 4">
    <name type="scientific">Adineta steineri</name>
    <dbReference type="NCBI Taxonomy" id="433720"/>
    <lineage>
        <taxon>Eukaryota</taxon>
        <taxon>Metazoa</taxon>
        <taxon>Spiralia</taxon>
        <taxon>Gnathifera</taxon>
        <taxon>Rotifera</taxon>
        <taxon>Eurotatoria</taxon>
        <taxon>Bdelloidea</taxon>
        <taxon>Adinetida</taxon>
        <taxon>Adinetidae</taxon>
        <taxon>Adineta</taxon>
    </lineage>
</organism>
<dbReference type="AlphaFoldDB" id="A0A820BHS0"/>
<accession>A0A820BHS0</accession>
<feature type="compositionally biased region" description="Polar residues" evidence="1">
    <location>
        <begin position="71"/>
        <end position="84"/>
    </location>
</feature>
<comment type="caution">
    <text evidence="3">The sequence shown here is derived from an EMBL/GenBank/DDBJ whole genome shotgun (WGS) entry which is preliminary data.</text>
</comment>
<dbReference type="Proteomes" id="UP000663868">
    <property type="component" value="Unassembled WGS sequence"/>
</dbReference>
<evidence type="ECO:0000256" key="1">
    <source>
        <dbReference type="SAM" id="MobiDB-lite"/>
    </source>
</evidence>
<sequence length="128" mass="14898">TLEIFIILFPLYVRQFMGNYAGQIGFAVILILFFYYFAIILIIGAQINAYYFEQYPPYPDALGTYLSKINGEQNQENNNDSLQNDNKEQDLSITNDDEQPNRTEWIRKLCCCTRQHTIAPESLQDNIV</sequence>
<keyword evidence="2" id="KW-1133">Transmembrane helix</keyword>
<evidence type="ECO:0000313" key="3">
    <source>
        <dbReference type="EMBL" id="CAF4192683.1"/>
    </source>
</evidence>
<name>A0A820BHS0_9BILA</name>
<protein>
    <submittedName>
        <fullName evidence="3">Uncharacterized protein</fullName>
    </submittedName>
</protein>
<feature type="non-terminal residue" evidence="3">
    <location>
        <position position="1"/>
    </location>
</feature>